<gene>
    <name evidence="1" type="ORF">DCW38_05735</name>
</gene>
<accession>A0A350HAU7</accession>
<proteinExistence type="predicted"/>
<name>A0A350HAU7_UNCW3</name>
<dbReference type="AlphaFoldDB" id="A0A350HAU7"/>
<comment type="caution">
    <text evidence="1">The sequence shown here is derived from an EMBL/GenBank/DDBJ whole genome shotgun (WGS) entry which is preliminary data.</text>
</comment>
<dbReference type="Proteomes" id="UP000264062">
    <property type="component" value="Unassembled WGS sequence"/>
</dbReference>
<evidence type="ECO:0000313" key="1">
    <source>
        <dbReference type="EMBL" id="HAV92663.1"/>
    </source>
</evidence>
<sequence length="168" mass="19068">MKKIFLLLLFIALLTSCYMSPTAIKYYQPVLSLLMTDTLEFVIAPGEDDVWNSEDVDSLNLEVIFQETEGIDAFLTEVEWRIKNYDGNTRGEFTKIFTEPQEIKAGGEDTLDILFFLNGHYANDLDDVDGAEDGVAYGIVEINVKFYDNNGVTYTSRTFYKDVIAVKP</sequence>
<organism evidence="1 2">
    <name type="scientific">candidate division WOR-3 bacterium</name>
    <dbReference type="NCBI Taxonomy" id="2052148"/>
    <lineage>
        <taxon>Bacteria</taxon>
        <taxon>Bacteria division WOR-3</taxon>
    </lineage>
</organism>
<dbReference type="PROSITE" id="PS51257">
    <property type="entry name" value="PROKAR_LIPOPROTEIN"/>
    <property type="match status" value="1"/>
</dbReference>
<evidence type="ECO:0000313" key="2">
    <source>
        <dbReference type="Proteomes" id="UP000264062"/>
    </source>
</evidence>
<protein>
    <recommendedName>
        <fullName evidence="3">Lipoprotein</fullName>
    </recommendedName>
</protein>
<evidence type="ECO:0008006" key="3">
    <source>
        <dbReference type="Google" id="ProtNLM"/>
    </source>
</evidence>
<dbReference type="EMBL" id="DMZY01000169">
    <property type="protein sequence ID" value="HAV92663.1"/>
    <property type="molecule type" value="Genomic_DNA"/>
</dbReference>
<reference evidence="1 2" key="1">
    <citation type="journal article" date="2018" name="Nat. Biotechnol.">
        <title>A standardized bacterial taxonomy based on genome phylogeny substantially revises the tree of life.</title>
        <authorList>
            <person name="Parks D.H."/>
            <person name="Chuvochina M."/>
            <person name="Waite D.W."/>
            <person name="Rinke C."/>
            <person name="Skarshewski A."/>
            <person name="Chaumeil P.A."/>
            <person name="Hugenholtz P."/>
        </authorList>
    </citation>
    <scope>NUCLEOTIDE SEQUENCE [LARGE SCALE GENOMIC DNA]</scope>
    <source>
        <strain evidence="1">UBA9956</strain>
    </source>
</reference>